<sequence length="292" mass="33015">MTDDRRGALGKVLKRRGKLLAEALRPPVRSTGGGQARPPLPAETIGEPYVAPATPRLVESPVFVLSPVRSGSTLLRVLLNSHSKIRAPHEMHLRTLHVHLSRHFTADAMRALEIDKPELEHLLWDRVLHLELQRSGKQIIADKTPPNTLMWPRLHRCWPQARYLFLLRHPGAVVTSLVNRRDAPDLAQIHSEVLAYAEKLEEARQVLGGHTLTYEQLTADPAEVTRGICRFLGLEWEAEMLNYGQYDHGTFRPQLGDWSSTIKSGVIKTARQYDESTELPPRLAELAKIWGY</sequence>
<evidence type="ECO:0000313" key="2">
    <source>
        <dbReference type="EMBL" id="GAA1708095.1"/>
    </source>
</evidence>
<dbReference type="Proteomes" id="UP001499947">
    <property type="component" value="Unassembled WGS sequence"/>
</dbReference>
<evidence type="ECO:0000256" key="1">
    <source>
        <dbReference type="ARBA" id="ARBA00022679"/>
    </source>
</evidence>
<gene>
    <name evidence="2" type="ORF">GCM10009680_56130</name>
</gene>
<dbReference type="InterPro" id="IPR027417">
    <property type="entry name" value="P-loop_NTPase"/>
</dbReference>
<dbReference type="RefSeq" id="WP_211122377.1">
    <property type="nucleotide sequence ID" value="NZ_BAAALR010000063.1"/>
</dbReference>
<dbReference type="SUPFAM" id="SSF52540">
    <property type="entry name" value="P-loop containing nucleoside triphosphate hydrolases"/>
    <property type="match status" value="1"/>
</dbReference>
<dbReference type="Gene3D" id="3.40.50.300">
    <property type="entry name" value="P-loop containing nucleotide triphosphate hydrolases"/>
    <property type="match status" value="1"/>
</dbReference>
<proteinExistence type="predicted"/>
<dbReference type="EMBL" id="BAAALR010000063">
    <property type="protein sequence ID" value="GAA1708095.1"/>
    <property type="molecule type" value="Genomic_DNA"/>
</dbReference>
<dbReference type="InterPro" id="IPR026634">
    <property type="entry name" value="TPST-like"/>
</dbReference>
<dbReference type="PANTHER" id="PTHR12788">
    <property type="entry name" value="PROTEIN-TYROSINE SULFOTRANSFERASE 2"/>
    <property type="match status" value="1"/>
</dbReference>
<reference evidence="2 3" key="1">
    <citation type="journal article" date="2019" name="Int. J. Syst. Evol. Microbiol.">
        <title>The Global Catalogue of Microorganisms (GCM) 10K type strain sequencing project: providing services to taxonomists for standard genome sequencing and annotation.</title>
        <authorList>
            <consortium name="The Broad Institute Genomics Platform"/>
            <consortium name="The Broad Institute Genome Sequencing Center for Infectious Disease"/>
            <person name="Wu L."/>
            <person name="Ma J."/>
        </authorList>
    </citation>
    <scope>NUCLEOTIDE SEQUENCE [LARGE SCALE GENOMIC DNA]</scope>
    <source>
        <strain evidence="2 3">JCM 13244</strain>
    </source>
</reference>
<name>A0ABN2IMY3_9ACTN</name>
<organism evidence="2 3">
    <name type="scientific">Streptomyces yatensis</name>
    <dbReference type="NCBI Taxonomy" id="155177"/>
    <lineage>
        <taxon>Bacteria</taxon>
        <taxon>Bacillati</taxon>
        <taxon>Actinomycetota</taxon>
        <taxon>Actinomycetes</taxon>
        <taxon>Kitasatosporales</taxon>
        <taxon>Streptomycetaceae</taxon>
        <taxon>Streptomyces</taxon>
        <taxon>Streptomyces violaceusniger group</taxon>
    </lineage>
</organism>
<accession>A0ABN2IMY3</accession>
<keyword evidence="1" id="KW-0808">Transferase</keyword>
<protein>
    <submittedName>
        <fullName evidence="2">Sulfotransferase</fullName>
    </submittedName>
</protein>
<evidence type="ECO:0000313" key="3">
    <source>
        <dbReference type="Proteomes" id="UP001499947"/>
    </source>
</evidence>
<keyword evidence="3" id="KW-1185">Reference proteome</keyword>
<comment type="caution">
    <text evidence="2">The sequence shown here is derived from an EMBL/GenBank/DDBJ whole genome shotgun (WGS) entry which is preliminary data.</text>
</comment>
<dbReference type="Pfam" id="PF13469">
    <property type="entry name" value="Sulfotransfer_3"/>
    <property type="match status" value="1"/>
</dbReference>
<dbReference type="PANTHER" id="PTHR12788:SF10">
    <property type="entry name" value="PROTEIN-TYROSINE SULFOTRANSFERASE"/>
    <property type="match status" value="1"/>
</dbReference>